<feature type="transmembrane region" description="Helical" evidence="2">
    <location>
        <begin position="31"/>
        <end position="50"/>
    </location>
</feature>
<comment type="caution">
    <text evidence="3">The sequence shown here is derived from an EMBL/GenBank/DDBJ whole genome shotgun (WGS) entry which is preliminary data.</text>
</comment>
<evidence type="ECO:0000256" key="2">
    <source>
        <dbReference type="SAM" id="Phobius"/>
    </source>
</evidence>
<feature type="transmembrane region" description="Helical" evidence="2">
    <location>
        <begin position="81"/>
        <end position="100"/>
    </location>
</feature>
<keyword evidence="2" id="KW-0812">Transmembrane</keyword>
<keyword evidence="4" id="KW-1185">Reference proteome</keyword>
<evidence type="ECO:0000256" key="1">
    <source>
        <dbReference type="SAM" id="MobiDB-lite"/>
    </source>
</evidence>
<evidence type="ECO:0000313" key="4">
    <source>
        <dbReference type="Proteomes" id="UP000582837"/>
    </source>
</evidence>
<dbReference type="Proteomes" id="UP000582837">
    <property type="component" value="Unassembled WGS sequence"/>
</dbReference>
<feature type="transmembrane region" description="Helical" evidence="2">
    <location>
        <begin position="6"/>
        <end position="24"/>
    </location>
</feature>
<accession>A0A841GPS7</accession>
<dbReference type="EMBL" id="JACHIA010000002">
    <property type="protein sequence ID" value="MBB6069392.1"/>
    <property type="molecule type" value="Genomic_DNA"/>
</dbReference>
<keyword evidence="2" id="KW-0472">Membrane</keyword>
<name>A0A841GPS7_9BACT</name>
<keyword evidence="2" id="KW-1133">Transmembrane helix</keyword>
<protein>
    <submittedName>
        <fullName evidence="3">Uncharacterized protein</fullName>
    </submittedName>
</protein>
<proteinExistence type="predicted"/>
<feature type="compositionally biased region" description="Gly residues" evidence="1">
    <location>
        <begin position="186"/>
        <end position="197"/>
    </location>
</feature>
<organism evidence="3 4">
    <name type="scientific">Longimicrobium terrae</name>
    <dbReference type="NCBI Taxonomy" id="1639882"/>
    <lineage>
        <taxon>Bacteria</taxon>
        <taxon>Pseudomonadati</taxon>
        <taxon>Gemmatimonadota</taxon>
        <taxon>Longimicrobiia</taxon>
        <taxon>Longimicrobiales</taxon>
        <taxon>Longimicrobiaceae</taxon>
        <taxon>Longimicrobium</taxon>
    </lineage>
</organism>
<feature type="region of interest" description="Disordered" evidence="1">
    <location>
        <begin position="174"/>
        <end position="197"/>
    </location>
</feature>
<sequence>MTLTYIMFGLLLAAPLVAVFRGGLGEYGVALFTMIPAVLGVLAWLGIWNAHTAIRAGKSPSGLFADPGSRYTEMLIEAGPYLLWVAVVVGIIVLILLFVAGSNALEACQESRRTGSMPQTVVALACQLSAAAAALLGGWNPAEPSRLLTVAVLAAAAVAATFRIIPEPDLPPMRMDASGPDTASGAGPGGDPWGTFR</sequence>
<dbReference type="RefSeq" id="WP_170037763.1">
    <property type="nucleotide sequence ID" value="NZ_JABDTL010000002.1"/>
</dbReference>
<evidence type="ECO:0000313" key="3">
    <source>
        <dbReference type="EMBL" id="MBB6069392.1"/>
    </source>
</evidence>
<gene>
    <name evidence="3" type="ORF">HNQ61_001007</name>
</gene>
<dbReference type="AlphaFoldDB" id="A0A841GPS7"/>
<reference evidence="3 4" key="1">
    <citation type="submission" date="2020-08" db="EMBL/GenBank/DDBJ databases">
        <title>Genomic Encyclopedia of Type Strains, Phase IV (KMG-IV): sequencing the most valuable type-strain genomes for metagenomic binning, comparative biology and taxonomic classification.</title>
        <authorList>
            <person name="Goeker M."/>
        </authorList>
    </citation>
    <scope>NUCLEOTIDE SEQUENCE [LARGE SCALE GENOMIC DNA]</scope>
    <source>
        <strain evidence="3 4">DSM 29007</strain>
    </source>
</reference>
<feature type="transmembrane region" description="Helical" evidence="2">
    <location>
        <begin position="121"/>
        <end position="139"/>
    </location>
</feature>
<feature type="transmembrane region" description="Helical" evidence="2">
    <location>
        <begin position="145"/>
        <end position="165"/>
    </location>
</feature>